<dbReference type="AlphaFoldDB" id="A0A5E4N7P9"/>
<gene>
    <name evidence="1" type="ORF">CINCED_3A007996</name>
</gene>
<accession>A0A5E4N7P9</accession>
<name>A0A5E4N7P9_9HEMI</name>
<keyword evidence="2" id="KW-1185">Reference proteome</keyword>
<reference evidence="1 2" key="1">
    <citation type="submission" date="2019-08" db="EMBL/GenBank/DDBJ databases">
        <authorList>
            <person name="Alioto T."/>
            <person name="Alioto T."/>
            <person name="Gomez Garrido J."/>
        </authorList>
    </citation>
    <scope>NUCLEOTIDE SEQUENCE [LARGE SCALE GENOMIC DNA]</scope>
</reference>
<evidence type="ECO:0000313" key="2">
    <source>
        <dbReference type="Proteomes" id="UP000325440"/>
    </source>
</evidence>
<protein>
    <submittedName>
        <fullName evidence="1">Uncharacterized protein</fullName>
    </submittedName>
</protein>
<proteinExistence type="predicted"/>
<dbReference type="EMBL" id="CABPRJ010001478">
    <property type="protein sequence ID" value="VVC38525.1"/>
    <property type="molecule type" value="Genomic_DNA"/>
</dbReference>
<evidence type="ECO:0000313" key="1">
    <source>
        <dbReference type="EMBL" id="VVC38525.1"/>
    </source>
</evidence>
<sequence length="82" mass="9185">MILTKLAGTSWGCKANVLRTSAMALVYSVSEYYAPVWGRNTHCKSVDSQLKHTMRIITGAIKSNNIQWLLVLVNIAQPDIRH</sequence>
<dbReference type="Proteomes" id="UP000325440">
    <property type="component" value="Unassembled WGS sequence"/>
</dbReference>
<dbReference type="OrthoDB" id="6625462at2759"/>
<organism evidence="1 2">
    <name type="scientific">Cinara cedri</name>
    <dbReference type="NCBI Taxonomy" id="506608"/>
    <lineage>
        <taxon>Eukaryota</taxon>
        <taxon>Metazoa</taxon>
        <taxon>Ecdysozoa</taxon>
        <taxon>Arthropoda</taxon>
        <taxon>Hexapoda</taxon>
        <taxon>Insecta</taxon>
        <taxon>Pterygota</taxon>
        <taxon>Neoptera</taxon>
        <taxon>Paraneoptera</taxon>
        <taxon>Hemiptera</taxon>
        <taxon>Sternorrhyncha</taxon>
        <taxon>Aphidomorpha</taxon>
        <taxon>Aphidoidea</taxon>
        <taxon>Aphididae</taxon>
        <taxon>Lachninae</taxon>
        <taxon>Cinara</taxon>
    </lineage>
</organism>